<evidence type="ECO:0000256" key="5">
    <source>
        <dbReference type="SAM" id="Phobius"/>
    </source>
</evidence>
<dbReference type="Proteomes" id="UP000186684">
    <property type="component" value="Unassembled WGS sequence"/>
</dbReference>
<name>A0A1N7LBX5_9RHOB</name>
<evidence type="ECO:0000256" key="1">
    <source>
        <dbReference type="ARBA" id="ARBA00004370"/>
    </source>
</evidence>
<feature type="transmembrane region" description="Helical" evidence="5">
    <location>
        <begin position="6"/>
        <end position="28"/>
    </location>
</feature>
<evidence type="ECO:0000256" key="2">
    <source>
        <dbReference type="ARBA" id="ARBA00022692"/>
    </source>
</evidence>
<feature type="transmembrane region" description="Helical" evidence="5">
    <location>
        <begin position="108"/>
        <end position="126"/>
    </location>
</feature>
<keyword evidence="2 5" id="KW-0812">Transmembrane</keyword>
<accession>A0A1N7LBX5</accession>
<sequence>MTTLALLVTALLFGGSVLYSFGFAVFLLKHTEEREARRLLRAAFPHFYTLVIGVAALAAALALPFDMLSAGILAAISLSTIPARQMLMPAINAATDAGDKRRFGRLHGLSVGLGLAQIAAMAYVLTRFV</sequence>
<reference evidence="8" key="1">
    <citation type="submission" date="2017-01" db="EMBL/GenBank/DDBJ databases">
        <authorList>
            <person name="Varghese N."/>
            <person name="Submissions S."/>
        </authorList>
    </citation>
    <scope>NUCLEOTIDE SEQUENCE [LARGE SCALE GENOMIC DNA]</scope>
    <source>
        <strain evidence="8">DSM 29430</strain>
    </source>
</reference>
<dbReference type="EMBL" id="FTOQ01000002">
    <property type="protein sequence ID" value="SIS71263.1"/>
    <property type="molecule type" value="Genomic_DNA"/>
</dbReference>
<evidence type="ECO:0000313" key="8">
    <source>
        <dbReference type="Proteomes" id="UP000186684"/>
    </source>
</evidence>
<dbReference type="InterPro" id="IPR025423">
    <property type="entry name" value="TMEM205-like"/>
</dbReference>
<evidence type="ECO:0000259" key="6">
    <source>
        <dbReference type="Pfam" id="PF13664"/>
    </source>
</evidence>
<dbReference type="GO" id="GO:0016020">
    <property type="term" value="C:membrane"/>
    <property type="evidence" value="ECO:0007669"/>
    <property type="project" value="UniProtKB-SubCell"/>
</dbReference>
<feature type="transmembrane region" description="Helical" evidence="5">
    <location>
        <begin position="40"/>
        <end position="61"/>
    </location>
</feature>
<dbReference type="AlphaFoldDB" id="A0A1N7LBX5"/>
<gene>
    <name evidence="7" type="ORF">SAMN05421759_102557</name>
</gene>
<evidence type="ECO:0000256" key="3">
    <source>
        <dbReference type="ARBA" id="ARBA00022989"/>
    </source>
</evidence>
<dbReference type="Pfam" id="PF13664">
    <property type="entry name" value="DUF4149"/>
    <property type="match status" value="1"/>
</dbReference>
<keyword evidence="3 5" id="KW-1133">Transmembrane helix</keyword>
<feature type="domain" description="TMEM205-like" evidence="6">
    <location>
        <begin position="7"/>
        <end position="98"/>
    </location>
</feature>
<comment type="subcellular location">
    <subcellularLocation>
        <location evidence="1">Membrane</location>
    </subcellularLocation>
</comment>
<organism evidence="7 8">
    <name type="scientific">Roseivivax lentus</name>
    <dbReference type="NCBI Taxonomy" id="633194"/>
    <lineage>
        <taxon>Bacteria</taxon>
        <taxon>Pseudomonadati</taxon>
        <taxon>Pseudomonadota</taxon>
        <taxon>Alphaproteobacteria</taxon>
        <taxon>Rhodobacterales</taxon>
        <taxon>Roseobacteraceae</taxon>
        <taxon>Roseivivax</taxon>
    </lineage>
</organism>
<dbReference type="STRING" id="633194.SAMN05421759_102557"/>
<evidence type="ECO:0000313" key="7">
    <source>
        <dbReference type="EMBL" id="SIS71263.1"/>
    </source>
</evidence>
<protein>
    <recommendedName>
        <fullName evidence="6">TMEM205-like domain-containing protein</fullName>
    </recommendedName>
</protein>
<proteinExistence type="predicted"/>
<evidence type="ECO:0000256" key="4">
    <source>
        <dbReference type="ARBA" id="ARBA00023136"/>
    </source>
</evidence>
<dbReference type="OrthoDB" id="5741001at2"/>
<feature type="transmembrane region" description="Helical" evidence="5">
    <location>
        <begin position="67"/>
        <end position="87"/>
    </location>
</feature>
<dbReference type="RefSeq" id="WP_076446110.1">
    <property type="nucleotide sequence ID" value="NZ_FTOQ01000002.1"/>
</dbReference>
<keyword evidence="4 5" id="KW-0472">Membrane</keyword>
<keyword evidence="8" id="KW-1185">Reference proteome</keyword>